<dbReference type="Proteomes" id="UP000821845">
    <property type="component" value="Chromosome 9"/>
</dbReference>
<evidence type="ECO:0000313" key="2">
    <source>
        <dbReference type="Proteomes" id="UP000821845"/>
    </source>
</evidence>
<evidence type="ECO:0000313" key="1">
    <source>
        <dbReference type="EMBL" id="KAH6922737.1"/>
    </source>
</evidence>
<name>A0ACB7RLL2_HYAAI</name>
<protein>
    <submittedName>
        <fullName evidence="1">Uncharacterized protein</fullName>
    </submittedName>
</protein>
<gene>
    <name evidence="1" type="ORF">HPB50_018427</name>
</gene>
<dbReference type="EMBL" id="CM023489">
    <property type="protein sequence ID" value="KAH6922737.1"/>
    <property type="molecule type" value="Genomic_DNA"/>
</dbReference>
<comment type="caution">
    <text evidence="1">The sequence shown here is derived from an EMBL/GenBank/DDBJ whole genome shotgun (WGS) entry which is preliminary data.</text>
</comment>
<accession>A0ACB7RLL2</accession>
<keyword evidence="2" id="KW-1185">Reference proteome</keyword>
<proteinExistence type="predicted"/>
<sequence length="227" mass="25362">MAPLQQLVGSIAADMAKRVENPFDSDGTEFQLPVESLPVVRLLQPMVDGQNELDYDCPDDQWDVVSLVEQPQPPATPPPPTPNEDMPSSVQPNADPNTAATKSPNVSGVAASCTFAAATATRDACRPQRGRMALFGKDSERSKNDIRPGLLTEEQAMCLRLLQEDHADMLLERARKREFQKQVEELELLKQGNDLDKQKLEIEILQIEKEMKKAQLHRLQRTATHQQ</sequence>
<organism evidence="1 2">
    <name type="scientific">Hyalomma asiaticum</name>
    <name type="common">Tick</name>
    <dbReference type="NCBI Taxonomy" id="266040"/>
    <lineage>
        <taxon>Eukaryota</taxon>
        <taxon>Metazoa</taxon>
        <taxon>Ecdysozoa</taxon>
        <taxon>Arthropoda</taxon>
        <taxon>Chelicerata</taxon>
        <taxon>Arachnida</taxon>
        <taxon>Acari</taxon>
        <taxon>Parasitiformes</taxon>
        <taxon>Ixodida</taxon>
        <taxon>Ixodoidea</taxon>
        <taxon>Ixodidae</taxon>
        <taxon>Hyalomminae</taxon>
        <taxon>Hyalomma</taxon>
    </lineage>
</organism>
<reference evidence="1" key="1">
    <citation type="submission" date="2020-05" db="EMBL/GenBank/DDBJ databases">
        <title>Large-scale comparative analyses of tick genomes elucidate their genetic diversity and vector capacities.</title>
        <authorList>
            <person name="Jia N."/>
            <person name="Wang J."/>
            <person name="Shi W."/>
            <person name="Du L."/>
            <person name="Sun Y."/>
            <person name="Zhan W."/>
            <person name="Jiang J."/>
            <person name="Wang Q."/>
            <person name="Zhang B."/>
            <person name="Ji P."/>
            <person name="Sakyi L.B."/>
            <person name="Cui X."/>
            <person name="Yuan T."/>
            <person name="Jiang B."/>
            <person name="Yang W."/>
            <person name="Lam T.T.-Y."/>
            <person name="Chang Q."/>
            <person name="Ding S."/>
            <person name="Wang X."/>
            <person name="Zhu J."/>
            <person name="Ruan X."/>
            <person name="Zhao L."/>
            <person name="Wei J."/>
            <person name="Que T."/>
            <person name="Du C."/>
            <person name="Cheng J."/>
            <person name="Dai P."/>
            <person name="Han X."/>
            <person name="Huang E."/>
            <person name="Gao Y."/>
            <person name="Liu J."/>
            <person name="Shao H."/>
            <person name="Ye R."/>
            <person name="Li L."/>
            <person name="Wei W."/>
            <person name="Wang X."/>
            <person name="Wang C."/>
            <person name="Yang T."/>
            <person name="Huo Q."/>
            <person name="Li W."/>
            <person name="Guo W."/>
            <person name="Chen H."/>
            <person name="Zhou L."/>
            <person name="Ni X."/>
            <person name="Tian J."/>
            <person name="Zhou Y."/>
            <person name="Sheng Y."/>
            <person name="Liu T."/>
            <person name="Pan Y."/>
            <person name="Xia L."/>
            <person name="Li J."/>
            <person name="Zhao F."/>
            <person name="Cao W."/>
        </authorList>
    </citation>
    <scope>NUCLEOTIDE SEQUENCE</scope>
    <source>
        <strain evidence="1">Hyas-2018</strain>
    </source>
</reference>